<evidence type="ECO:0000256" key="9">
    <source>
        <dbReference type="ARBA" id="ARBA00023027"/>
    </source>
</evidence>
<comment type="similarity">
    <text evidence="6">Belongs to the deoxyhypusine synthase family.</text>
</comment>
<evidence type="ECO:0000256" key="3">
    <source>
        <dbReference type="ARBA" id="ARBA00002823"/>
    </source>
</evidence>
<dbReference type="OrthoDB" id="294378at2759"/>
<dbReference type="Gene3D" id="3.40.910.10">
    <property type="entry name" value="Deoxyhypusine synthase"/>
    <property type="match status" value="1"/>
</dbReference>
<evidence type="ECO:0000313" key="12">
    <source>
        <dbReference type="EMBL" id="KAF6762646.1"/>
    </source>
</evidence>
<evidence type="ECO:0000256" key="2">
    <source>
        <dbReference type="ARBA" id="ARBA00001911"/>
    </source>
</evidence>
<accession>A0A8H6IF18</accession>
<comment type="caution">
    <text evidence="12">The sequence shown here is derived from an EMBL/GenBank/DDBJ whole genome shotgun (WGS) entry which is preliminary data.</text>
</comment>
<keyword evidence="10" id="KW-0496">Mitochondrion</keyword>
<evidence type="ECO:0000256" key="5">
    <source>
        <dbReference type="ARBA" id="ARBA00005041"/>
    </source>
</evidence>
<dbReference type="GO" id="GO:0034038">
    <property type="term" value="F:deoxyhypusine synthase activity"/>
    <property type="evidence" value="ECO:0007669"/>
    <property type="project" value="UniProtKB-EC"/>
</dbReference>
<evidence type="ECO:0000256" key="8">
    <source>
        <dbReference type="ARBA" id="ARBA00022679"/>
    </source>
</evidence>
<dbReference type="FunFam" id="3.40.910.10:FF:000001">
    <property type="entry name" value="Probable deoxyhypusine synthase"/>
    <property type="match status" value="1"/>
</dbReference>
<keyword evidence="11" id="KW-0386">Hypusine biosynthesis</keyword>
<dbReference type="InterPro" id="IPR029035">
    <property type="entry name" value="DHS-like_NAD/FAD-binding_dom"/>
</dbReference>
<dbReference type="EC" id="2.5.1.46" evidence="7"/>
<dbReference type="NCBIfam" id="TIGR00321">
    <property type="entry name" value="dhys"/>
    <property type="match status" value="1"/>
</dbReference>
<keyword evidence="13" id="KW-1185">Reference proteome</keyword>
<evidence type="ECO:0000256" key="11">
    <source>
        <dbReference type="ARBA" id="ARBA00023256"/>
    </source>
</evidence>
<name>A0A8H6IF18_9AGAR</name>
<evidence type="ECO:0000256" key="1">
    <source>
        <dbReference type="ARBA" id="ARBA00000952"/>
    </source>
</evidence>
<proteinExistence type="inferred from homology"/>
<keyword evidence="8" id="KW-0808">Transferase</keyword>
<dbReference type="AlphaFoldDB" id="A0A8H6IF18"/>
<organism evidence="12 13">
    <name type="scientific">Ephemerocybe angulata</name>
    <dbReference type="NCBI Taxonomy" id="980116"/>
    <lineage>
        <taxon>Eukaryota</taxon>
        <taxon>Fungi</taxon>
        <taxon>Dikarya</taxon>
        <taxon>Basidiomycota</taxon>
        <taxon>Agaricomycotina</taxon>
        <taxon>Agaricomycetes</taxon>
        <taxon>Agaricomycetidae</taxon>
        <taxon>Agaricales</taxon>
        <taxon>Agaricineae</taxon>
        <taxon>Psathyrellaceae</taxon>
        <taxon>Ephemerocybe</taxon>
    </lineage>
</organism>
<comment type="cofactor">
    <cofactor evidence="2">
        <name>NAD(+)</name>
        <dbReference type="ChEBI" id="CHEBI:57540"/>
    </cofactor>
</comment>
<dbReference type="PANTHER" id="PTHR11703:SF0">
    <property type="entry name" value="DEOXYHYPUSINE SYNTHASE"/>
    <property type="match status" value="1"/>
</dbReference>
<comment type="pathway">
    <text evidence="5">Protein modification; eIF5A hypusination.</text>
</comment>
<evidence type="ECO:0000256" key="7">
    <source>
        <dbReference type="ARBA" id="ARBA00012683"/>
    </source>
</evidence>
<sequence>MIPTGASAAVLKPSDPISHDAVPVQGPNFDQKLSFQEFMSSYERIGFQANSLGKAIGIVDKMRSWRLSDEPVSPEEADEYLDPEVRANTKCNIFLGYTSNLISSGLREIFLYLVKNKLVSAIVTTAGGIEEDFIKCLGKTYLADFNLDGAELRKKGMNRIGNLIVPNDNYCKFEDWLMPILDTMLAEQKETGQVWSPSSFIRRLGKEINDEESVYYWAYKNDIPIFCPALTDGSIGDMIYFHSFKSPGFVLDIVQDIRALNEMSRKSKRAGMIILGGGVCKHQIANAMLIRNGAGLLLSTSYNTGQEFDGSDSGARPDEAVSWGKIRAGSESVKIYADATLVFPLLVAATFAKENMQ</sequence>
<evidence type="ECO:0000313" key="13">
    <source>
        <dbReference type="Proteomes" id="UP000521943"/>
    </source>
</evidence>
<evidence type="ECO:0000256" key="4">
    <source>
        <dbReference type="ARBA" id="ARBA00004173"/>
    </source>
</evidence>
<evidence type="ECO:0000256" key="6">
    <source>
        <dbReference type="ARBA" id="ARBA00009892"/>
    </source>
</evidence>
<gene>
    <name evidence="12" type="ORF">DFP72DRAFT_801955</name>
</gene>
<dbReference type="InterPro" id="IPR002773">
    <property type="entry name" value="Deoxyhypusine_synthase"/>
</dbReference>
<evidence type="ECO:0000256" key="10">
    <source>
        <dbReference type="ARBA" id="ARBA00023128"/>
    </source>
</evidence>
<dbReference type="EMBL" id="JACGCI010000007">
    <property type="protein sequence ID" value="KAF6762646.1"/>
    <property type="molecule type" value="Genomic_DNA"/>
</dbReference>
<dbReference type="InterPro" id="IPR036982">
    <property type="entry name" value="Deoxyhypusine_synthase_sf"/>
</dbReference>
<dbReference type="Pfam" id="PF01916">
    <property type="entry name" value="DS"/>
    <property type="match status" value="1"/>
</dbReference>
<dbReference type="GO" id="GO:0005739">
    <property type="term" value="C:mitochondrion"/>
    <property type="evidence" value="ECO:0007669"/>
    <property type="project" value="UniProtKB-SubCell"/>
</dbReference>
<comment type="subcellular location">
    <subcellularLocation>
        <location evidence="4">Mitochondrion</location>
    </subcellularLocation>
</comment>
<dbReference type="Proteomes" id="UP000521943">
    <property type="component" value="Unassembled WGS sequence"/>
</dbReference>
<comment type="function">
    <text evidence="3">Catalyzes the NAD-dependent oxidative cleavage of spermidine and the subsequent transfer of the butylamine moiety of spermidine to the epsilon-amino group of a specific lysine residue of the eIF-5A precursor protein to form the intermediate deoxyhypusine residue.</text>
</comment>
<keyword evidence="9" id="KW-0520">NAD</keyword>
<dbReference type="PANTHER" id="PTHR11703">
    <property type="entry name" value="DEOXYHYPUSINE SYNTHASE"/>
    <property type="match status" value="1"/>
</dbReference>
<comment type="catalytic activity">
    <reaction evidence="1">
        <text>[eIF5A protein]-L-lysine + spermidine = [eIF5A protein]-deoxyhypusine + propane-1,3-diamine</text>
        <dbReference type="Rhea" id="RHEA:33299"/>
        <dbReference type="Rhea" id="RHEA-COMP:10143"/>
        <dbReference type="Rhea" id="RHEA-COMP:10144"/>
        <dbReference type="ChEBI" id="CHEBI:29969"/>
        <dbReference type="ChEBI" id="CHEBI:57484"/>
        <dbReference type="ChEBI" id="CHEBI:57834"/>
        <dbReference type="ChEBI" id="CHEBI:82657"/>
        <dbReference type="EC" id="2.5.1.46"/>
    </reaction>
</comment>
<dbReference type="SUPFAM" id="SSF52467">
    <property type="entry name" value="DHS-like NAD/FAD-binding domain"/>
    <property type="match status" value="1"/>
</dbReference>
<protein>
    <recommendedName>
        <fullName evidence="7">deoxyhypusine synthase</fullName>
        <ecNumber evidence="7">2.5.1.46</ecNumber>
    </recommendedName>
</protein>
<reference evidence="12 13" key="1">
    <citation type="submission" date="2020-07" db="EMBL/GenBank/DDBJ databases">
        <title>Comparative genomics of pyrophilous fungi reveals a link between fire events and developmental genes.</title>
        <authorList>
            <consortium name="DOE Joint Genome Institute"/>
            <person name="Steindorff A.S."/>
            <person name="Carver A."/>
            <person name="Calhoun S."/>
            <person name="Stillman K."/>
            <person name="Liu H."/>
            <person name="Lipzen A."/>
            <person name="Pangilinan J."/>
            <person name="Labutti K."/>
            <person name="Bruns T.D."/>
            <person name="Grigoriev I.V."/>
        </authorList>
    </citation>
    <scope>NUCLEOTIDE SEQUENCE [LARGE SCALE GENOMIC DNA]</scope>
    <source>
        <strain evidence="12 13">CBS 144469</strain>
    </source>
</reference>